<reference evidence="1" key="1">
    <citation type="journal article" date="2022" name="bioRxiv">
        <title>Sequencing and chromosome-scale assembly of the giantPleurodeles waltlgenome.</title>
        <authorList>
            <person name="Brown T."/>
            <person name="Elewa A."/>
            <person name="Iarovenko S."/>
            <person name="Subramanian E."/>
            <person name="Araus A.J."/>
            <person name="Petzold A."/>
            <person name="Susuki M."/>
            <person name="Suzuki K.-i.T."/>
            <person name="Hayashi T."/>
            <person name="Toyoda A."/>
            <person name="Oliveira C."/>
            <person name="Osipova E."/>
            <person name="Leigh N.D."/>
            <person name="Simon A."/>
            <person name="Yun M.H."/>
        </authorList>
    </citation>
    <scope>NUCLEOTIDE SEQUENCE</scope>
    <source>
        <strain evidence="1">20211129_DDA</strain>
        <tissue evidence="1">Liver</tissue>
    </source>
</reference>
<dbReference type="EMBL" id="JANPWB010000008">
    <property type="protein sequence ID" value="KAJ1164115.1"/>
    <property type="molecule type" value="Genomic_DNA"/>
</dbReference>
<sequence>MEANLQCPAGGILENMLAVRSHKSDEILAAVLDIQTNLELKIDALTIFMDLLREDHRKLKERVKNTETTLAFIIPMVSVTNAHIKAL</sequence>
<proteinExistence type="predicted"/>
<protein>
    <submittedName>
        <fullName evidence="1">Uncharacterized protein</fullName>
    </submittedName>
</protein>
<name>A0AAV7SJ95_PLEWA</name>
<dbReference type="AlphaFoldDB" id="A0AAV7SJ95"/>
<organism evidence="1 2">
    <name type="scientific">Pleurodeles waltl</name>
    <name type="common">Iberian ribbed newt</name>
    <dbReference type="NCBI Taxonomy" id="8319"/>
    <lineage>
        <taxon>Eukaryota</taxon>
        <taxon>Metazoa</taxon>
        <taxon>Chordata</taxon>
        <taxon>Craniata</taxon>
        <taxon>Vertebrata</taxon>
        <taxon>Euteleostomi</taxon>
        <taxon>Amphibia</taxon>
        <taxon>Batrachia</taxon>
        <taxon>Caudata</taxon>
        <taxon>Salamandroidea</taxon>
        <taxon>Salamandridae</taxon>
        <taxon>Pleurodelinae</taxon>
        <taxon>Pleurodeles</taxon>
    </lineage>
</organism>
<comment type="caution">
    <text evidence="1">The sequence shown here is derived from an EMBL/GenBank/DDBJ whole genome shotgun (WGS) entry which is preliminary data.</text>
</comment>
<dbReference type="Proteomes" id="UP001066276">
    <property type="component" value="Chromosome 4_2"/>
</dbReference>
<accession>A0AAV7SJ95</accession>
<evidence type="ECO:0000313" key="2">
    <source>
        <dbReference type="Proteomes" id="UP001066276"/>
    </source>
</evidence>
<gene>
    <name evidence="1" type="ORF">NDU88_004561</name>
</gene>
<keyword evidence="2" id="KW-1185">Reference proteome</keyword>
<evidence type="ECO:0000313" key="1">
    <source>
        <dbReference type="EMBL" id="KAJ1164115.1"/>
    </source>
</evidence>